<feature type="transmembrane region" description="Helical" evidence="4">
    <location>
        <begin position="204"/>
        <end position="225"/>
    </location>
</feature>
<feature type="transmembrane region" description="Helical" evidence="4">
    <location>
        <begin position="237"/>
        <end position="257"/>
    </location>
</feature>
<comment type="subcellular location">
    <subcellularLocation>
        <location evidence="1">Membrane</location>
        <topology evidence="1">Multi-pass membrane protein</topology>
    </subcellularLocation>
</comment>
<feature type="transmembrane region" description="Helical" evidence="4">
    <location>
        <begin position="142"/>
        <end position="163"/>
    </location>
</feature>
<evidence type="ECO:0000313" key="6">
    <source>
        <dbReference type="EMBL" id="KAJ7230097.1"/>
    </source>
</evidence>
<dbReference type="Proteomes" id="UP001219525">
    <property type="component" value="Unassembled WGS sequence"/>
</dbReference>
<reference evidence="6" key="1">
    <citation type="submission" date="2023-03" db="EMBL/GenBank/DDBJ databases">
        <title>Massive genome expansion in bonnet fungi (Mycena s.s.) driven by repeated elements and novel gene families across ecological guilds.</title>
        <authorList>
            <consortium name="Lawrence Berkeley National Laboratory"/>
            <person name="Harder C.B."/>
            <person name="Miyauchi S."/>
            <person name="Viragh M."/>
            <person name="Kuo A."/>
            <person name="Thoen E."/>
            <person name="Andreopoulos B."/>
            <person name="Lu D."/>
            <person name="Skrede I."/>
            <person name="Drula E."/>
            <person name="Henrissat B."/>
            <person name="Morin E."/>
            <person name="Kohler A."/>
            <person name="Barry K."/>
            <person name="LaButti K."/>
            <person name="Morin E."/>
            <person name="Salamov A."/>
            <person name="Lipzen A."/>
            <person name="Mereny Z."/>
            <person name="Hegedus B."/>
            <person name="Baldrian P."/>
            <person name="Stursova M."/>
            <person name="Weitz H."/>
            <person name="Taylor A."/>
            <person name="Grigoriev I.V."/>
            <person name="Nagy L.G."/>
            <person name="Martin F."/>
            <person name="Kauserud H."/>
        </authorList>
    </citation>
    <scope>NUCLEOTIDE SEQUENCE</scope>
    <source>
        <strain evidence="6">9144</strain>
    </source>
</reference>
<dbReference type="SUPFAM" id="SSF103473">
    <property type="entry name" value="MFS general substrate transporter"/>
    <property type="match status" value="1"/>
</dbReference>
<feature type="region of interest" description="Disordered" evidence="3">
    <location>
        <begin position="1"/>
        <end position="56"/>
    </location>
</feature>
<name>A0AAD6YUJ9_9AGAR</name>
<keyword evidence="4" id="KW-1133">Transmembrane helix</keyword>
<dbReference type="PROSITE" id="PS50850">
    <property type="entry name" value="MFS"/>
    <property type="match status" value="1"/>
</dbReference>
<dbReference type="GO" id="GO:0022857">
    <property type="term" value="F:transmembrane transporter activity"/>
    <property type="evidence" value="ECO:0007669"/>
    <property type="project" value="InterPro"/>
</dbReference>
<sequence>MSRRSSSELQLSSWNSKPQGFFPPRGPTTMAAAPNSVGAPSASESNSTVEPLSPTKAKDDFTVTAPTFPEGGLQAWATVAGAFLIQFCGFGYTTSFGVYEDFYKREYLTQSSPSAIAWIGSINAFLVPSGGLIAGRLYDRGYFYHLIIAGSLLLSFSLFMLSLCQPQQLYQIFLAQGLGAGLGAGATYVPSVAIVSHYFKKRRALAMTIVAAGSSLGAVVHPLMLNNTLRSHLGFGNAVRASAGLVSGLLLIACFLMRPRLPPPAANPPLWKSLKRFSRDGVYILATLGMTTFTVGFYFPLFYLQLDAITHGVNQTLAFYSLVILNTSSFVGRVTPGFFAQRVGVINIIIAATGCGAVLLFCMIALKSVASVIVIGIIFGYCAGAFVTLMAPLIAVLTEDIGELGLRMGVTFGVVSIAGLVGPPLNGALLTGHYVWWRPALFSGLMALIGFFLFVATAVVSQRRAATSRQATSVAAGEVVGEKPPAAVGAANRATSNLEVVPADDTVET</sequence>
<dbReference type="InterPro" id="IPR020846">
    <property type="entry name" value="MFS_dom"/>
</dbReference>
<feature type="transmembrane region" description="Helical" evidence="4">
    <location>
        <begin position="75"/>
        <end position="95"/>
    </location>
</feature>
<feature type="transmembrane region" description="Helical" evidence="4">
    <location>
        <begin position="317"/>
        <end position="334"/>
    </location>
</feature>
<dbReference type="GO" id="GO:0016020">
    <property type="term" value="C:membrane"/>
    <property type="evidence" value="ECO:0007669"/>
    <property type="project" value="UniProtKB-SubCell"/>
</dbReference>
<feature type="transmembrane region" description="Helical" evidence="4">
    <location>
        <begin position="169"/>
        <end position="192"/>
    </location>
</feature>
<feature type="transmembrane region" description="Helical" evidence="4">
    <location>
        <begin position="346"/>
        <end position="366"/>
    </location>
</feature>
<protein>
    <submittedName>
        <fullName evidence="6">MFS general substrate transporter</fullName>
    </submittedName>
</protein>
<feature type="domain" description="Major facilitator superfamily (MFS) profile" evidence="5">
    <location>
        <begin position="77"/>
        <end position="458"/>
    </location>
</feature>
<evidence type="ECO:0000313" key="7">
    <source>
        <dbReference type="Proteomes" id="UP001219525"/>
    </source>
</evidence>
<dbReference type="InterPro" id="IPR036259">
    <property type="entry name" value="MFS_trans_sf"/>
</dbReference>
<evidence type="ECO:0000256" key="1">
    <source>
        <dbReference type="ARBA" id="ARBA00004141"/>
    </source>
</evidence>
<feature type="compositionally biased region" description="Low complexity" evidence="3">
    <location>
        <begin position="7"/>
        <end position="16"/>
    </location>
</feature>
<feature type="transmembrane region" description="Helical" evidence="4">
    <location>
        <begin position="115"/>
        <end position="135"/>
    </location>
</feature>
<evidence type="ECO:0000256" key="3">
    <source>
        <dbReference type="SAM" id="MobiDB-lite"/>
    </source>
</evidence>
<keyword evidence="7" id="KW-1185">Reference proteome</keyword>
<proteinExistence type="inferred from homology"/>
<keyword evidence="4" id="KW-0472">Membrane</keyword>
<gene>
    <name evidence="6" type="ORF">GGX14DRAFT_507972</name>
</gene>
<dbReference type="PANTHER" id="PTHR11360">
    <property type="entry name" value="MONOCARBOXYLATE TRANSPORTER"/>
    <property type="match status" value="1"/>
</dbReference>
<organism evidence="6 7">
    <name type="scientific">Mycena pura</name>
    <dbReference type="NCBI Taxonomy" id="153505"/>
    <lineage>
        <taxon>Eukaryota</taxon>
        <taxon>Fungi</taxon>
        <taxon>Dikarya</taxon>
        <taxon>Basidiomycota</taxon>
        <taxon>Agaricomycotina</taxon>
        <taxon>Agaricomycetes</taxon>
        <taxon>Agaricomycetidae</taxon>
        <taxon>Agaricales</taxon>
        <taxon>Marasmiineae</taxon>
        <taxon>Mycenaceae</taxon>
        <taxon>Mycena</taxon>
    </lineage>
</organism>
<dbReference type="PANTHER" id="PTHR11360:SF234">
    <property type="entry name" value="MFS-TYPE TRANSPORTER DBAD-RELATED"/>
    <property type="match status" value="1"/>
</dbReference>
<dbReference type="InterPro" id="IPR011701">
    <property type="entry name" value="MFS"/>
</dbReference>
<feature type="transmembrane region" description="Helical" evidence="4">
    <location>
        <begin position="282"/>
        <end position="305"/>
    </location>
</feature>
<dbReference type="AlphaFoldDB" id="A0AAD6YUJ9"/>
<evidence type="ECO:0000256" key="2">
    <source>
        <dbReference type="ARBA" id="ARBA00006727"/>
    </source>
</evidence>
<feature type="transmembrane region" description="Helical" evidence="4">
    <location>
        <begin position="372"/>
        <end position="397"/>
    </location>
</feature>
<dbReference type="InterPro" id="IPR050327">
    <property type="entry name" value="Proton-linked_MCT"/>
</dbReference>
<feature type="transmembrane region" description="Helical" evidence="4">
    <location>
        <begin position="441"/>
        <end position="460"/>
    </location>
</feature>
<dbReference type="Pfam" id="PF07690">
    <property type="entry name" value="MFS_1"/>
    <property type="match status" value="1"/>
</dbReference>
<comment type="similarity">
    <text evidence="2">Belongs to the major facilitator superfamily. Monocarboxylate porter (TC 2.A.1.13) family.</text>
</comment>
<feature type="transmembrane region" description="Helical" evidence="4">
    <location>
        <begin position="404"/>
        <end position="421"/>
    </location>
</feature>
<comment type="caution">
    <text evidence="6">The sequence shown here is derived from an EMBL/GenBank/DDBJ whole genome shotgun (WGS) entry which is preliminary data.</text>
</comment>
<keyword evidence="4" id="KW-0812">Transmembrane</keyword>
<accession>A0AAD6YUJ9</accession>
<evidence type="ECO:0000256" key="4">
    <source>
        <dbReference type="SAM" id="Phobius"/>
    </source>
</evidence>
<dbReference type="EMBL" id="JARJCW010000001">
    <property type="protein sequence ID" value="KAJ7230097.1"/>
    <property type="molecule type" value="Genomic_DNA"/>
</dbReference>
<evidence type="ECO:0000259" key="5">
    <source>
        <dbReference type="PROSITE" id="PS50850"/>
    </source>
</evidence>
<dbReference type="Gene3D" id="1.20.1250.20">
    <property type="entry name" value="MFS general substrate transporter like domains"/>
    <property type="match status" value="2"/>
</dbReference>